<evidence type="ECO:0000256" key="7">
    <source>
        <dbReference type="SAM" id="Phobius"/>
    </source>
</evidence>
<feature type="transmembrane region" description="Helical" evidence="7">
    <location>
        <begin position="104"/>
        <end position="127"/>
    </location>
</feature>
<keyword evidence="10" id="KW-1185">Reference proteome</keyword>
<feature type="transmembrane region" description="Helical" evidence="7">
    <location>
        <begin position="920"/>
        <end position="940"/>
    </location>
</feature>
<feature type="transmembrane region" description="Helical" evidence="7">
    <location>
        <begin position="660"/>
        <end position="680"/>
    </location>
</feature>
<feature type="transmembrane region" description="Helical" evidence="7">
    <location>
        <begin position="139"/>
        <end position="161"/>
    </location>
</feature>
<dbReference type="InterPro" id="IPR005829">
    <property type="entry name" value="Sugar_transporter_CS"/>
</dbReference>
<feature type="transmembrane region" description="Helical" evidence="7">
    <location>
        <begin position="395"/>
        <end position="416"/>
    </location>
</feature>
<dbReference type="Gene3D" id="1.20.1250.20">
    <property type="entry name" value="MFS general substrate transporter like domains"/>
    <property type="match status" value="2"/>
</dbReference>
<protein>
    <recommendedName>
        <fullName evidence="8">Major facilitator superfamily (MFS) profile domain-containing protein</fullName>
    </recommendedName>
</protein>
<evidence type="ECO:0000256" key="4">
    <source>
        <dbReference type="ARBA" id="ARBA00023136"/>
    </source>
</evidence>
<feature type="transmembrane region" description="Helical" evidence="7">
    <location>
        <begin position="745"/>
        <end position="764"/>
    </location>
</feature>
<feature type="transmembrane region" description="Helical" evidence="7">
    <location>
        <begin position="722"/>
        <end position="739"/>
    </location>
</feature>
<feature type="transmembrane region" description="Helical" evidence="7">
    <location>
        <begin position="550"/>
        <end position="573"/>
    </location>
</feature>
<evidence type="ECO:0000256" key="6">
    <source>
        <dbReference type="SAM" id="MobiDB-lite"/>
    </source>
</evidence>
<keyword evidence="4 7" id="KW-0472">Membrane</keyword>
<comment type="subcellular location">
    <subcellularLocation>
        <location evidence="1">Membrane</location>
        <topology evidence="1">Multi-pass membrane protein</topology>
    </subcellularLocation>
</comment>
<name>A0ABN8PNW4_9CNID</name>
<dbReference type="CDD" id="cd17317">
    <property type="entry name" value="MFS_SLC22"/>
    <property type="match status" value="2"/>
</dbReference>
<organism evidence="9 10">
    <name type="scientific">Porites lobata</name>
    <dbReference type="NCBI Taxonomy" id="104759"/>
    <lineage>
        <taxon>Eukaryota</taxon>
        <taxon>Metazoa</taxon>
        <taxon>Cnidaria</taxon>
        <taxon>Anthozoa</taxon>
        <taxon>Hexacorallia</taxon>
        <taxon>Scleractinia</taxon>
        <taxon>Fungiina</taxon>
        <taxon>Poritidae</taxon>
        <taxon>Porites</taxon>
    </lineage>
</organism>
<gene>
    <name evidence="9" type="ORF">PLOB_00044582</name>
</gene>
<evidence type="ECO:0000256" key="3">
    <source>
        <dbReference type="ARBA" id="ARBA00022989"/>
    </source>
</evidence>
<dbReference type="PANTHER" id="PTHR24064">
    <property type="entry name" value="SOLUTE CARRIER FAMILY 22 MEMBER"/>
    <property type="match status" value="1"/>
</dbReference>
<feature type="transmembrane region" description="Helical" evidence="7">
    <location>
        <begin position="222"/>
        <end position="240"/>
    </location>
</feature>
<keyword evidence="2 7" id="KW-0812">Transmembrane</keyword>
<evidence type="ECO:0000313" key="9">
    <source>
        <dbReference type="EMBL" id="CAH3145563.1"/>
    </source>
</evidence>
<keyword evidence="3 7" id="KW-1133">Transmembrane helix</keyword>
<dbReference type="PROSITE" id="PS50850">
    <property type="entry name" value="MFS"/>
    <property type="match status" value="2"/>
</dbReference>
<keyword evidence="5" id="KW-0175">Coiled coil</keyword>
<reference evidence="9 10" key="1">
    <citation type="submission" date="2022-05" db="EMBL/GenBank/DDBJ databases">
        <authorList>
            <consortium name="Genoscope - CEA"/>
            <person name="William W."/>
        </authorList>
    </citation>
    <scope>NUCLEOTIDE SEQUENCE [LARGE SCALE GENOMIC DNA]</scope>
</reference>
<dbReference type="PROSITE" id="PS00217">
    <property type="entry name" value="SUGAR_TRANSPORT_2"/>
    <property type="match status" value="1"/>
</dbReference>
<feature type="transmembrane region" description="Helical" evidence="7">
    <location>
        <begin position="627"/>
        <end position="648"/>
    </location>
</feature>
<dbReference type="PROSITE" id="PS00216">
    <property type="entry name" value="SUGAR_TRANSPORT_1"/>
    <property type="match status" value="1"/>
</dbReference>
<feature type="transmembrane region" description="Helical" evidence="7">
    <location>
        <begin position="305"/>
        <end position="321"/>
    </location>
</feature>
<feature type="transmembrane region" description="Helical" evidence="7">
    <location>
        <begin position="887"/>
        <end position="908"/>
    </location>
</feature>
<feature type="transmembrane region" description="Helical" evidence="7">
    <location>
        <begin position="363"/>
        <end position="383"/>
    </location>
</feature>
<feature type="transmembrane region" description="Helical" evidence="7">
    <location>
        <begin position="12"/>
        <end position="29"/>
    </location>
</feature>
<proteinExistence type="predicted"/>
<evidence type="ECO:0000256" key="1">
    <source>
        <dbReference type="ARBA" id="ARBA00004141"/>
    </source>
</evidence>
<feature type="transmembrane region" description="Helical" evidence="7">
    <location>
        <begin position="167"/>
        <end position="186"/>
    </location>
</feature>
<dbReference type="Pfam" id="PF00083">
    <property type="entry name" value="Sugar_tr"/>
    <property type="match status" value="2"/>
</dbReference>
<evidence type="ECO:0000313" key="10">
    <source>
        <dbReference type="Proteomes" id="UP001159405"/>
    </source>
</evidence>
<dbReference type="Proteomes" id="UP001159405">
    <property type="component" value="Unassembled WGS sequence"/>
</dbReference>
<dbReference type="InterPro" id="IPR020846">
    <property type="entry name" value="MFS_dom"/>
</dbReference>
<feature type="coiled-coil region" evidence="5">
    <location>
        <begin position="508"/>
        <end position="551"/>
    </location>
</feature>
<feature type="domain" description="Major facilitator superfamily (MFS) profile" evidence="8">
    <location>
        <begin position="19"/>
        <end position="481"/>
    </location>
</feature>
<dbReference type="InterPro" id="IPR036259">
    <property type="entry name" value="MFS_trans_sf"/>
</dbReference>
<accession>A0ABN8PNW4</accession>
<comment type="caution">
    <text evidence="9">The sequence shown here is derived from an EMBL/GenBank/DDBJ whole genome shotgun (WGS) entry which is preliminary data.</text>
</comment>
<feature type="domain" description="Major facilitator superfamily (MFS) profile" evidence="8">
    <location>
        <begin position="548"/>
        <end position="1005"/>
    </location>
</feature>
<dbReference type="SUPFAM" id="SSF103473">
    <property type="entry name" value="MFS general substrate transporter"/>
    <property type="match status" value="2"/>
</dbReference>
<feature type="transmembrane region" description="Helical" evidence="7">
    <location>
        <begin position="333"/>
        <end position="351"/>
    </location>
</feature>
<feature type="region of interest" description="Disordered" evidence="6">
    <location>
        <begin position="1006"/>
        <end position="1026"/>
    </location>
</feature>
<feature type="transmembrane region" description="Helical" evidence="7">
    <location>
        <begin position="829"/>
        <end position="845"/>
    </location>
</feature>
<dbReference type="EMBL" id="CALNXK010000076">
    <property type="protein sequence ID" value="CAH3145563.1"/>
    <property type="molecule type" value="Genomic_DNA"/>
</dbReference>
<dbReference type="InterPro" id="IPR005828">
    <property type="entry name" value="MFS_sugar_transport-like"/>
</dbReference>
<sequence length="1046" mass="116315">MALTVDQVLDRIGSLGLYQIRLIFILSYIEWVNLTWQILVPTFIAAEPNWLCETNHSACNLTGEFKPGDKLYDERCKMPREAWKFAEGYTSVVTQFDLVCDKSLLGTISTSVIFAGWLLGALAGGVLADKIGRKPVMFVFALMCSFFALLAAFPNVFWLFIVFRSLAGISIGGGAMGIYVLATEFVGARHRHVAGTSLWYSWALSLVMLAGMAYGLRDWRHLSITCAAPGLIVLIGWWFTPESTRYLLLKGKLKETEEILRNIATTNKKKYPEEPLYNPSADGKVQQLGDVRDLFASKKMCHRTLVSWYAWFVNAMVYYGVSFSTPTLGGNMYLNFFLASIIEIPANYVSIWAMGKIGRKKSLVYFMILASIASVGAVLFTMYDPGNDKCFAAGRIIMALAAKFFVFISFAAVYVFSTELFPTVIRNVGMGTSTSVARLGSFASPYVVHLSRVHPLLPYGIMGAKALLASILCMTLPETKGLPTAETMDSEQGIELGIQNVAMEDIVLNDEKEKEQEKEKQLEEAKMNEKMQEVEEEVKDKNKDNNNLRLIFILSYIEFAMTLQIMVPTFIAAEPRWMCTGNSSACNFTGSFKPSDDRRCSMPRDAWKFADDFTSVVTRFDLVCDKAILSSLSTSLVFGGWLVGAIVGGLLSDKIGRKPVLVIFCFLASVFGLVASFPHIFWLFLVFRLCTGLCIGGGGMGIYVMATEFVGRRHRHVAGTSLWYSWTLALVFLAGLAYGVRDWRILSIICAALGLPIIIAWRYVPESTRYLLLKGNIKETESILRNIAATNKKEYPEEPLYNPSAEGKVQQLGDVRDLFRTKKMCHRTLISWYAWFVNGMVYYGVSFSTPTLGGNIYLNFFLASIVEIPANYVGIWSIGRFGRKKPLVYNMILASFASVGAVLCTMYDPGADKGFMAGRIIMAISAKFFVFISFDAVYVYAAELFPTVIRNIGMGSSTSLARIGSFASPYIIHLRLVHPLLPYAIMGGNALLAGLLCMTLPETKGMPTAETMDSEEDTKELQGTFSKNDVEEMKEKLMDDAEKESA</sequence>
<feature type="transmembrane region" description="Helical" evidence="7">
    <location>
        <begin position="198"/>
        <end position="216"/>
    </location>
</feature>
<evidence type="ECO:0000256" key="2">
    <source>
        <dbReference type="ARBA" id="ARBA00022692"/>
    </source>
</evidence>
<evidence type="ECO:0000259" key="8">
    <source>
        <dbReference type="PROSITE" id="PS50850"/>
    </source>
</evidence>
<evidence type="ECO:0000256" key="5">
    <source>
        <dbReference type="SAM" id="Coils"/>
    </source>
</evidence>
<feature type="transmembrane region" description="Helical" evidence="7">
    <location>
        <begin position="857"/>
        <end position="875"/>
    </location>
</feature>
<feature type="transmembrane region" description="Helical" evidence="7">
    <location>
        <begin position="686"/>
        <end position="710"/>
    </location>
</feature>